<keyword evidence="3" id="KW-1185">Reference proteome</keyword>
<protein>
    <submittedName>
        <fullName evidence="2">Uncharacterized protein</fullName>
    </submittedName>
</protein>
<dbReference type="AlphaFoldDB" id="A0A239G3W9"/>
<feature type="region of interest" description="Disordered" evidence="1">
    <location>
        <begin position="1"/>
        <end position="53"/>
    </location>
</feature>
<feature type="compositionally biased region" description="Basic and acidic residues" evidence="1">
    <location>
        <begin position="1"/>
        <end position="33"/>
    </location>
</feature>
<gene>
    <name evidence="2" type="ORF">SAMN05421812_101218</name>
</gene>
<dbReference type="EMBL" id="FZPH01000001">
    <property type="protein sequence ID" value="SNS63831.1"/>
    <property type="molecule type" value="Genomic_DNA"/>
</dbReference>
<sequence length="208" mass="21992">MSDHWTWDDGHADHGDHGDHLEDHGSHDEHGGYEEPEFDSGADTDPFGVELGDHHLATHDDHQEWDDDSGADDPFAPHALVSEQHDWAAGLDALDADDTPAPLDATGLFGLDPDVSAYTDALWPTHEFPAALDLGADLPEPVDGAPWTDPATLGTLGPADLMPSDVPEPTDLAAYAGLDPASSGWETLLGSEDPATAALARFWGPPSA</sequence>
<reference evidence="2 3" key="1">
    <citation type="submission" date="2017-06" db="EMBL/GenBank/DDBJ databases">
        <authorList>
            <person name="Kim H.J."/>
            <person name="Triplett B.A."/>
        </authorList>
    </citation>
    <scope>NUCLEOTIDE SEQUENCE [LARGE SCALE GENOMIC DNA]</scope>
    <source>
        <strain evidence="2 3">CGMCC 4.5593</strain>
    </source>
</reference>
<organism evidence="2 3">
    <name type="scientific">Asanoa hainanensis</name>
    <dbReference type="NCBI Taxonomy" id="560556"/>
    <lineage>
        <taxon>Bacteria</taxon>
        <taxon>Bacillati</taxon>
        <taxon>Actinomycetota</taxon>
        <taxon>Actinomycetes</taxon>
        <taxon>Micromonosporales</taxon>
        <taxon>Micromonosporaceae</taxon>
        <taxon>Asanoa</taxon>
    </lineage>
</organism>
<name>A0A239G3W9_9ACTN</name>
<evidence type="ECO:0000313" key="3">
    <source>
        <dbReference type="Proteomes" id="UP000198362"/>
    </source>
</evidence>
<accession>A0A239G3W9</accession>
<evidence type="ECO:0000256" key="1">
    <source>
        <dbReference type="SAM" id="MobiDB-lite"/>
    </source>
</evidence>
<dbReference type="OrthoDB" id="3298692at2"/>
<dbReference type="RefSeq" id="WP_089243671.1">
    <property type="nucleotide sequence ID" value="NZ_FZPH01000001.1"/>
</dbReference>
<proteinExistence type="predicted"/>
<evidence type="ECO:0000313" key="2">
    <source>
        <dbReference type="EMBL" id="SNS63831.1"/>
    </source>
</evidence>
<dbReference type="Proteomes" id="UP000198362">
    <property type="component" value="Unassembled WGS sequence"/>
</dbReference>